<dbReference type="Proteomes" id="UP000009011">
    <property type="component" value="Chromosome"/>
</dbReference>
<reference evidence="7 8" key="1">
    <citation type="journal article" date="2013" name="PLoS ONE">
        <title>Genomic analysis of Melioribacter roseus, facultatively anaerobic organotrophic bacterium representing a novel deep lineage within Bacteriodetes/Chlorobi group.</title>
        <authorList>
            <person name="Kadnikov V.V."/>
            <person name="Mardanov A.V."/>
            <person name="Podosokorskaya O.A."/>
            <person name="Gavrilov S.N."/>
            <person name="Kublanov I.V."/>
            <person name="Beletsky A.V."/>
            <person name="Bonch-Osmolovskaya E.A."/>
            <person name="Ravin N.V."/>
        </authorList>
    </citation>
    <scope>NUCLEOTIDE SEQUENCE [LARGE SCALE GENOMIC DNA]</scope>
    <source>
        <strain evidence="8">JCM 17771 / P3M-2</strain>
    </source>
</reference>
<dbReference type="InterPro" id="IPR036390">
    <property type="entry name" value="WH_DNA-bd_sf"/>
</dbReference>
<gene>
    <name evidence="5" type="primary">scpB</name>
    <name evidence="7" type="ordered locus">MROS_2552</name>
</gene>
<comment type="subunit">
    <text evidence="5">Homodimer. Homodimerization may be required to stabilize the binding of ScpA to the Smc head domains. Component of a cohesin-like complex composed of ScpA, ScpB and the Smc homodimer, in which ScpA and ScpB bind to the head domain of Smc. The presence of the three proteins is required for the association of the complex with DNA.</text>
</comment>
<evidence type="ECO:0000313" key="7">
    <source>
        <dbReference type="EMBL" id="AFN75782.1"/>
    </source>
</evidence>
<protein>
    <recommendedName>
        <fullName evidence="5">Segregation and condensation protein B</fullName>
    </recommendedName>
</protein>
<evidence type="ECO:0000256" key="6">
    <source>
        <dbReference type="SAM" id="MobiDB-lite"/>
    </source>
</evidence>
<dbReference type="InterPro" id="IPR005234">
    <property type="entry name" value="ScpB_csome_segregation"/>
</dbReference>
<evidence type="ECO:0000256" key="3">
    <source>
        <dbReference type="ARBA" id="ARBA00022829"/>
    </source>
</evidence>
<keyword evidence="8" id="KW-1185">Reference proteome</keyword>
<accession>I6YYX3</accession>
<dbReference type="GO" id="GO:0051301">
    <property type="term" value="P:cell division"/>
    <property type="evidence" value="ECO:0007669"/>
    <property type="project" value="UniProtKB-KW"/>
</dbReference>
<dbReference type="STRING" id="1191523.MROS_2552"/>
<dbReference type="GO" id="GO:0006260">
    <property type="term" value="P:DNA replication"/>
    <property type="evidence" value="ECO:0007669"/>
    <property type="project" value="UniProtKB-UniRule"/>
</dbReference>
<organism evidence="7 8">
    <name type="scientific">Melioribacter roseus (strain DSM 23840 / JCM 17771 / VKM B-2668 / P3M-2)</name>
    <dbReference type="NCBI Taxonomy" id="1191523"/>
    <lineage>
        <taxon>Bacteria</taxon>
        <taxon>Pseudomonadati</taxon>
        <taxon>Ignavibacteriota</taxon>
        <taxon>Ignavibacteria</taxon>
        <taxon>Ignavibacteriales</taxon>
        <taxon>Melioribacteraceae</taxon>
        <taxon>Melioribacter</taxon>
    </lineage>
</organism>
<dbReference type="PATRIC" id="fig|1191523.3.peg.2687"/>
<dbReference type="RefSeq" id="WP_014857212.1">
    <property type="nucleotide sequence ID" value="NC_018178.1"/>
</dbReference>
<proteinExistence type="inferred from homology"/>
<dbReference type="KEGG" id="mro:MROS_2552"/>
<dbReference type="PIRSF" id="PIRSF019345">
    <property type="entry name" value="ScpB"/>
    <property type="match status" value="1"/>
</dbReference>
<dbReference type="eggNOG" id="COG1386">
    <property type="taxonomic scope" value="Bacteria"/>
</dbReference>
<keyword evidence="3 5" id="KW-0159">Chromosome partition</keyword>
<dbReference type="PANTHER" id="PTHR34298">
    <property type="entry name" value="SEGREGATION AND CONDENSATION PROTEIN B"/>
    <property type="match status" value="1"/>
</dbReference>
<evidence type="ECO:0000256" key="5">
    <source>
        <dbReference type="HAMAP-Rule" id="MF_01804"/>
    </source>
</evidence>
<keyword evidence="1 5" id="KW-0963">Cytoplasm</keyword>
<dbReference type="GO" id="GO:0005737">
    <property type="term" value="C:cytoplasm"/>
    <property type="evidence" value="ECO:0007669"/>
    <property type="project" value="UniProtKB-SubCell"/>
</dbReference>
<dbReference type="SUPFAM" id="SSF46785">
    <property type="entry name" value="Winged helix' DNA-binding domain"/>
    <property type="match status" value="2"/>
</dbReference>
<feature type="region of interest" description="Disordered" evidence="6">
    <location>
        <begin position="198"/>
        <end position="218"/>
    </location>
</feature>
<dbReference type="AlphaFoldDB" id="I6YYX3"/>
<dbReference type="OrthoDB" id="9806226at2"/>
<dbReference type="EMBL" id="CP003557">
    <property type="protein sequence ID" value="AFN75782.1"/>
    <property type="molecule type" value="Genomic_DNA"/>
</dbReference>
<dbReference type="PANTHER" id="PTHR34298:SF2">
    <property type="entry name" value="SEGREGATION AND CONDENSATION PROTEIN B"/>
    <property type="match status" value="1"/>
</dbReference>
<sequence length="218" mass="24894">MDNIYYSVIEALIFASDEPLPAKEIVNAIKEIDGADIEITVQEIDEAVNMLNEKYDQNGHAFKILRIANGFIYATKPDHAKYVGFLSTEKSKRRLSQAALETLAIIAYKQPITKPELEAIRGVNSDYTLNTLLEKNLITIKGRAETVGRPLLYGTTDEFLKYFGLNNISDLPKPREIEEIMKDEDFQEQKRRIMMNEVEEELEKETNNEGADDEDTIE</sequence>
<dbReference type="GO" id="GO:0051304">
    <property type="term" value="P:chromosome separation"/>
    <property type="evidence" value="ECO:0007669"/>
    <property type="project" value="InterPro"/>
</dbReference>
<dbReference type="InterPro" id="IPR036388">
    <property type="entry name" value="WH-like_DNA-bd_sf"/>
</dbReference>
<evidence type="ECO:0000256" key="4">
    <source>
        <dbReference type="ARBA" id="ARBA00023306"/>
    </source>
</evidence>
<dbReference type="Gene3D" id="1.10.10.10">
    <property type="entry name" value="Winged helix-like DNA-binding domain superfamily/Winged helix DNA-binding domain"/>
    <property type="match status" value="2"/>
</dbReference>
<keyword evidence="4 5" id="KW-0131">Cell cycle</keyword>
<evidence type="ECO:0000256" key="1">
    <source>
        <dbReference type="ARBA" id="ARBA00022490"/>
    </source>
</evidence>
<dbReference type="HAMAP" id="MF_01804">
    <property type="entry name" value="ScpB"/>
    <property type="match status" value="1"/>
</dbReference>
<evidence type="ECO:0000313" key="8">
    <source>
        <dbReference type="Proteomes" id="UP000009011"/>
    </source>
</evidence>
<dbReference type="Pfam" id="PF04079">
    <property type="entry name" value="SMC_ScpB"/>
    <property type="match status" value="1"/>
</dbReference>
<comment type="subcellular location">
    <subcellularLocation>
        <location evidence="5">Cytoplasm</location>
    </subcellularLocation>
    <text evidence="5">Associated with two foci at the outer edges of the nucleoid region in young cells, and at four foci within both cell halves in older cells.</text>
</comment>
<dbReference type="NCBIfam" id="TIGR00281">
    <property type="entry name" value="SMC-Scp complex subunit ScpB"/>
    <property type="match status" value="1"/>
</dbReference>
<keyword evidence="2 5" id="KW-0132">Cell division</keyword>
<comment type="function">
    <text evidence="5">Participates in chromosomal partition during cell division. May act via the formation of a condensin-like complex containing Smc and ScpA that pull DNA away from mid-cell into both cell halves.</text>
</comment>
<evidence type="ECO:0000256" key="2">
    <source>
        <dbReference type="ARBA" id="ARBA00022618"/>
    </source>
</evidence>
<dbReference type="HOGENOM" id="CLU_045647_5_3_10"/>
<name>I6YYX3_MELRP</name>
<comment type="similarity">
    <text evidence="5">Belongs to the ScpB family.</text>
</comment>